<comment type="caution">
    <text evidence="1">The sequence shown here is derived from an EMBL/GenBank/DDBJ whole genome shotgun (WGS) entry which is preliminary data.</text>
</comment>
<dbReference type="Proteomes" id="UP000828390">
    <property type="component" value="Unassembled WGS sequence"/>
</dbReference>
<reference evidence="1" key="1">
    <citation type="journal article" date="2019" name="bioRxiv">
        <title>The Genome of the Zebra Mussel, Dreissena polymorpha: A Resource for Invasive Species Research.</title>
        <authorList>
            <person name="McCartney M.A."/>
            <person name="Auch B."/>
            <person name="Kono T."/>
            <person name="Mallez S."/>
            <person name="Zhang Y."/>
            <person name="Obille A."/>
            <person name="Becker A."/>
            <person name="Abrahante J.E."/>
            <person name="Garbe J."/>
            <person name="Badalamenti J.P."/>
            <person name="Herman A."/>
            <person name="Mangelson H."/>
            <person name="Liachko I."/>
            <person name="Sullivan S."/>
            <person name="Sone E.D."/>
            <person name="Koren S."/>
            <person name="Silverstein K.A.T."/>
            <person name="Beckman K.B."/>
            <person name="Gohl D.M."/>
        </authorList>
    </citation>
    <scope>NUCLEOTIDE SEQUENCE</scope>
    <source>
        <strain evidence="1">Duluth1</strain>
        <tissue evidence="1">Whole animal</tissue>
    </source>
</reference>
<keyword evidence="2" id="KW-1185">Reference proteome</keyword>
<sequence>MAVFSNTGGGTAAAKLNRSALSSDSSVDDELSYLNLDSGHVMTKQSDGERISMTSLQYESIMSKFHTLEKGLSKLEKLDKLDQVKVR</sequence>
<evidence type="ECO:0000313" key="2">
    <source>
        <dbReference type="Proteomes" id="UP000828390"/>
    </source>
</evidence>
<name>A0A9D4JCA7_DREPO</name>
<protein>
    <submittedName>
        <fullName evidence="1">Uncharacterized protein</fullName>
    </submittedName>
</protein>
<proteinExistence type="predicted"/>
<organism evidence="1 2">
    <name type="scientific">Dreissena polymorpha</name>
    <name type="common">Zebra mussel</name>
    <name type="synonym">Mytilus polymorpha</name>
    <dbReference type="NCBI Taxonomy" id="45954"/>
    <lineage>
        <taxon>Eukaryota</taxon>
        <taxon>Metazoa</taxon>
        <taxon>Spiralia</taxon>
        <taxon>Lophotrochozoa</taxon>
        <taxon>Mollusca</taxon>
        <taxon>Bivalvia</taxon>
        <taxon>Autobranchia</taxon>
        <taxon>Heteroconchia</taxon>
        <taxon>Euheterodonta</taxon>
        <taxon>Imparidentia</taxon>
        <taxon>Neoheterodontei</taxon>
        <taxon>Myida</taxon>
        <taxon>Dreissenoidea</taxon>
        <taxon>Dreissenidae</taxon>
        <taxon>Dreissena</taxon>
    </lineage>
</organism>
<dbReference type="EMBL" id="JAIWYP010000007">
    <property type="protein sequence ID" value="KAH3803253.1"/>
    <property type="molecule type" value="Genomic_DNA"/>
</dbReference>
<reference evidence="1" key="2">
    <citation type="submission" date="2020-11" db="EMBL/GenBank/DDBJ databases">
        <authorList>
            <person name="McCartney M.A."/>
            <person name="Auch B."/>
            <person name="Kono T."/>
            <person name="Mallez S."/>
            <person name="Becker A."/>
            <person name="Gohl D.M."/>
            <person name="Silverstein K.A.T."/>
            <person name="Koren S."/>
            <person name="Bechman K.B."/>
            <person name="Herman A."/>
            <person name="Abrahante J.E."/>
            <person name="Garbe J."/>
        </authorList>
    </citation>
    <scope>NUCLEOTIDE SEQUENCE</scope>
    <source>
        <strain evidence="1">Duluth1</strain>
        <tissue evidence="1">Whole animal</tissue>
    </source>
</reference>
<accession>A0A9D4JCA7</accession>
<evidence type="ECO:0000313" key="1">
    <source>
        <dbReference type="EMBL" id="KAH3803253.1"/>
    </source>
</evidence>
<dbReference type="AlphaFoldDB" id="A0A9D4JCA7"/>
<gene>
    <name evidence="1" type="ORF">DPMN_156955</name>
</gene>